<keyword evidence="2" id="KW-0028">Amino-acid biosynthesis</keyword>
<dbReference type="NCBIfam" id="NF004326">
    <property type="entry name" value="PRK05720.1"/>
    <property type="match status" value="1"/>
</dbReference>
<feature type="binding site" evidence="2">
    <location>
        <position position="200"/>
    </location>
    <ligand>
        <name>substrate</name>
    </ligand>
</feature>
<feature type="site" description="Transition state stabilizer" evidence="2">
    <location>
        <position position="161"/>
    </location>
</feature>
<dbReference type="Gene3D" id="3.40.50.10470">
    <property type="entry name" value="Translation initiation factor eif-2b, domain 2"/>
    <property type="match status" value="1"/>
</dbReference>
<feature type="binding site" evidence="2">
    <location>
        <begin position="55"/>
        <end position="57"/>
    </location>
    <ligand>
        <name>substrate</name>
    </ligand>
</feature>
<sequence length="347" mass="35144">MLDAPGAPDRKIAALRWDGERLTLLDQTLLPSEERWITLTGAQDTADAIARLAVRGAPNIGIAAAYGLAMAVSVDPSPAAVREAAATLSGARPTAVNLAYAVDRVLDAAMGAIGELGERAAPAAARAEAEALHSEEYLAAAEIARLGADLLRGRRRILTHCNTGALAAPGAGSALGVIAELAARNPAVTVLACETRPLLQGARLTAWELQRLGIPCELVVDGAAAGLIRTGAVDAVVVGCDRIAANGDVANKVGTYAHALAAAAAGIPFVVAGPTSTLDLATPDGDGIPVEERHADEVLGFGGASIAPDGVAVRNPAFDVTPAELITAIVTERGVVRAPFGENLAAL</sequence>
<comment type="catalytic activity">
    <reaction evidence="2">
        <text>5-(methylsulfanyl)-alpha-D-ribose 1-phosphate = 5-(methylsulfanyl)-D-ribulose 1-phosphate</text>
        <dbReference type="Rhea" id="RHEA:19989"/>
        <dbReference type="ChEBI" id="CHEBI:58533"/>
        <dbReference type="ChEBI" id="CHEBI:58548"/>
        <dbReference type="EC" id="5.3.1.23"/>
    </reaction>
</comment>
<feature type="binding site" evidence="2">
    <location>
        <begin position="251"/>
        <end position="252"/>
    </location>
    <ligand>
        <name>substrate</name>
    </ligand>
</feature>
<dbReference type="NCBIfam" id="TIGR00512">
    <property type="entry name" value="salvage_mtnA"/>
    <property type="match status" value="1"/>
</dbReference>
<dbReference type="Pfam" id="PF01008">
    <property type="entry name" value="IF-2B"/>
    <property type="match status" value="1"/>
</dbReference>
<keyword evidence="1 2" id="KW-0413">Isomerase</keyword>
<evidence type="ECO:0000256" key="1">
    <source>
        <dbReference type="ARBA" id="ARBA00023235"/>
    </source>
</evidence>
<feature type="binding site" evidence="2">
    <location>
        <position position="92"/>
    </location>
    <ligand>
        <name>substrate</name>
    </ligand>
</feature>
<evidence type="ECO:0000313" key="4">
    <source>
        <dbReference type="Proteomes" id="UP001058860"/>
    </source>
</evidence>
<dbReference type="SUPFAM" id="SSF100950">
    <property type="entry name" value="NagB/RpiA/CoA transferase-like"/>
    <property type="match status" value="1"/>
</dbReference>
<dbReference type="PANTHER" id="PTHR43475">
    <property type="entry name" value="METHYLTHIORIBOSE-1-PHOSPHATE ISOMERASE"/>
    <property type="match status" value="1"/>
</dbReference>
<dbReference type="InterPro" id="IPR005251">
    <property type="entry name" value="IF-M1Pi"/>
</dbReference>
<dbReference type="PANTHER" id="PTHR43475:SF1">
    <property type="entry name" value="METHYLTHIORIBOSE-1-PHOSPHATE ISOMERASE"/>
    <property type="match status" value="1"/>
</dbReference>
<keyword evidence="4" id="KW-1185">Reference proteome</keyword>
<dbReference type="EMBL" id="CP088295">
    <property type="protein sequence ID" value="UUY03536.1"/>
    <property type="molecule type" value="Genomic_DNA"/>
</dbReference>
<proteinExistence type="inferred from homology"/>
<protein>
    <recommendedName>
        <fullName evidence="2">Methylthioribose-1-phosphate isomerase</fullName>
        <shortName evidence="2">M1Pi</shortName>
        <shortName evidence="2">MTR-1-P isomerase</shortName>
        <ecNumber evidence="2">5.3.1.23</ecNumber>
    </recommendedName>
    <alternativeName>
        <fullName evidence="2">S-methyl-5-thioribose-1-phosphate isomerase</fullName>
    </alternativeName>
</protein>
<evidence type="ECO:0000256" key="2">
    <source>
        <dbReference type="HAMAP-Rule" id="MF_01678"/>
    </source>
</evidence>
<dbReference type="NCBIfam" id="TIGR00524">
    <property type="entry name" value="eIF-2B_rel"/>
    <property type="match status" value="1"/>
</dbReference>
<comment type="pathway">
    <text evidence="2">Amino-acid biosynthesis; L-methionine biosynthesis via salvage pathway; L-methionine from S-methyl-5-thio-alpha-D-ribose 1-phosphate: step 1/6.</text>
</comment>
<reference evidence="4" key="1">
    <citation type="submission" date="2021-11" db="EMBL/GenBank/DDBJ databases">
        <title>Cultivation dependent microbiological survey of springs from the worlds oldest radium mine currently devoted to the extraction of radon-saturated water.</title>
        <authorList>
            <person name="Kapinusova G."/>
            <person name="Smrhova T."/>
            <person name="Strejcek M."/>
            <person name="Suman J."/>
            <person name="Jani K."/>
            <person name="Pajer P."/>
            <person name="Uhlik O."/>
        </authorList>
    </citation>
    <scope>NUCLEOTIDE SEQUENCE [LARGE SCALE GENOMIC DNA]</scope>
    <source>
        <strain evidence="4">J379</strain>
    </source>
</reference>
<accession>A0ABY5PFZ3</accession>
<dbReference type="InterPro" id="IPR000649">
    <property type="entry name" value="IF-2B-related"/>
</dbReference>
<name>A0ABY5PFZ3_9ACTN</name>
<dbReference type="HAMAP" id="MF_01678">
    <property type="entry name" value="Salvage_MtnA"/>
    <property type="match status" value="1"/>
</dbReference>
<keyword evidence="2" id="KW-0486">Methionine biosynthesis</keyword>
<comment type="similarity">
    <text evidence="2">Belongs to the EIF-2B alpha/beta/delta subunits family. MtnA subfamily.</text>
</comment>
<comment type="function">
    <text evidence="2">Catalyzes the interconversion of methylthioribose-1-phosphate (MTR-1-P) into methylthioribulose-1-phosphate (MTRu-1-P).</text>
</comment>
<dbReference type="Gene3D" id="1.20.120.420">
    <property type="entry name" value="translation initiation factor eif-2b, domain 1"/>
    <property type="match status" value="1"/>
</dbReference>
<dbReference type="RefSeq" id="WP_353864039.1">
    <property type="nucleotide sequence ID" value="NZ_CP088295.1"/>
</dbReference>
<dbReference type="InterPro" id="IPR011559">
    <property type="entry name" value="Initiation_fac_2B_a/b/d"/>
</dbReference>
<gene>
    <name evidence="2 3" type="primary">mtnA</name>
    <name evidence="3" type="ORF">LRS13_23175</name>
</gene>
<evidence type="ECO:0000313" key="3">
    <source>
        <dbReference type="EMBL" id="UUY03536.1"/>
    </source>
</evidence>
<dbReference type="EC" id="5.3.1.23" evidence="2"/>
<organism evidence="3 4">
    <name type="scientific">Svornostia abyssi</name>
    <dbReference type="NCBI Taxonomy" id="2898438"/>
    <lineage>
        <taxon>Bacteria</taxon>
        <taxon>Bacillati</taxon>
        <taxon>Actinomycetota</taxon>
        <taxon>Thermoleophilia</taxon>
        <taxon>Solirubrobacterales</taxon>
        <taxon>Baekduiaceae</taxon>
        <taxon>Svornostia</taxon>
    </lineage>
</organism>
<dbReference type="GO" id="GO:0046523">
    <property type="term" value="F:S-methyl-5-thioribose-1-phosphate isomerase activity"/>
    <property type="evidence" value="ECO:0007669"/>
    <property type="project" value="UniProtKB-EC"/>
</dbReference>
<dbReference type="InterPro" id="IPR037171">
    <property type="entry name" value="NagB/RpiA_transferase-like"/>
</dbReference>
<feature type="active site" description="Proton donor" evidence="2">
    <location>
        <position position="241"/>
    </location>
</feature>
<dbReference type="Proteomes" id="UP001058860">
    <property type="component" value="Chromosome"/>
</dbReference>
<dbReference type="InterPro" id="IPR042529">
    <property type="entry name" value="IF_2B-like_C"/>
</dbReference>
<dbReference type="InterPro" id="IPR027363">
    <property type="entry name" value="M1Pi_N"/>
</dbReference>